<evidence type="ECO:0000256" key="5">
    <source>
        <dbReference type="ARBA" id="ARBA00041284"/>
    </source>
</evidence>
<protein>
    <recommendedName>
        <fullName evidence="5">BRO domain-containing protein 1</fullName>
    </recommendedName>
</protein>
<name>G8YMQ5_PICSO</name>
<feature type="domain" description="BRO1" evidence="7">
    <location>
        <begin position="4"/>
        <end position="453"/>
    </location>
</feature>
<dbReference type="SMART" id="SM01041">
    <property type="entry name" value="BRO1"/>
    <property type="match status" value="1"/>
</dbReference>
<gene>
    <name evidence="8" type="primary">Piso0_001274</name>
    <name evidence="8" type="ORF">GNLVRS01_PISO0E01500g</name>
</gene>
<dbReference type="CDD" id="cd09242">
    <property type="entry name" value="BRO1_ScBro1_like"/>
    <property type="match status" value="1"/>
</dbReference>
<keyword evidence="4" id="KW-0967">Endosome</keyword>
<evidence type="ECO:0000313" key="9">
    <source>
        <dbReference type="Proteomes" id="UP000005222"/>
    </source>
</evidence>
<evidence type="ECO:0000256" key="3">
    <source>
        <dbReference type="ARBA" id="ARBA00022490"/>
    </source>
</evidence>
<dbReference type="FunCoup" id="G8YMQ5">
    <property type="interactions" value="148"/>
</dbReference>
<dbReference type="Gene3D" id="1.20.140.50">
    <property type="entry name" value="alix/aip1 like domains"/>
    <property type="match status" value="1"/>
</dbReference>
<feature type="compositionally biased region" description="Low complexity" evidence="6">
    <location>
        <begin position="844"/>
        <end position="859"/>
    </location>
</feature>
<dbReference type="Proteomes" id="UP000005222">
    <property type="component" value="Chromosome E"/>
</dbReference>
<organism evidence="8 9">
    <name type="scientific">Pichia sorbitophila (strain ATCC MYA-4447 / BCRC 22081 / CBS 7064 / NBRC 10061 / NRRL Y-12695)</name>
    <name type="common">Hybrid yeast</name>
    <dbReference type="NCBI Taxonomy" id="559304"/>
    <lineage>
        <taxon>Eukaryota</taxon>
        <taxon>Fungi</taxon>
        <taxon>Dikarya</taxon>
        <taxon>Ascomycota</taxon>
        <taxon>Saccharomycotina</taxon>
        <taxon>Pichiomycetes</taxon>
        <taxon>Debaryomycetaceae</taxon>
        <taxon>Millerozyma</taxon>
    </lineage>
</organism>
<dbReference type="STRING" id="559304.G8YMQ5"/>
<dbReference type="EMBL" id="FO082055">
    <property type="protein sequence ID" value="CCE79223.1"/>
    <property type="molecule type" value="Genomic_DNA"/>
</dbReference>
<feature type="compositionally biased region" description="Low complexity" evidence="6">
    <location>
        <begin position="810"/>
        <end position="825"/>
    </location>
</feature>
<dbReference type="OMA" id="ETRECES"/>
<dbReference type="PROSITE" id="PS51180">
    <property type="entry name" value="BRO1"/>
    <property type="match status" value="1"/>
</dbReference>
<dbReference type="InParanoid" id="G8YMQ5"/>
<dbReference type="Pfam" id="PF13949">
    <property type="entry name" value="ALIX_LYPXL_bnd"/>
    <property type="match status" value="1"/>
</dbReference>
<dbReference type="InterPro" id="IPR004328">
    <property type="entry name" value="BRO1_dom"/>
</dbReference>
<dbReference type="HOGENOM" id="CLU_003661_0_0_1"/>
<feature type="compositionally biased region" description="Low complexity" evidence="6">
    <location>
        <begin position="876"/>
        <end position="885"/>
    </location>
</feature>
<feature type="region of interest" description="Disordered" evidence="6">
    <location>
        <begin position="810"/>
        <end position="913"/>
    </location>
</feature>
<feature type="compositionally biased region" description="Polar residues" evidence="6">
    <location>
        <begin position="890"/>
        <end position="899"/>
    </location>
</feature>
<dbReference type="eggNOG" id="KOG2220">
    <property type="taxonomic scope" value="Eukaryota"/>
</dbReference>
<evidence type="ECO:0000256" key="6">
    <source>
        <dbReference type="SAM" id="MobiDB-lite"/>
    </source>
</evidence>
<dbReference type="Pfam" id="PF03097">
    <property type="entry name" value="BRO1"/>
    <property type="match status" value="1"/>
</dbReference>
<evidence type="ECO:0000256" key="2">
    <source>
        <dbReference type="ARBA" id="ARBA00004496"/>
    </source>
</evidence>
<keyword evidence="9" id="KW-1185">Reference proteome</keyword>
<comment type="subcellular location">
    <subcellularLocation>
        <location evidence="2">Cytoplasm</location>
    </subcellularLocation>
    <subcellularLocation>
        <location evidence="1">Endosome</location>
    </subcellularLocation>
</comment>
<dbReference type="InterPro" id="IPR038499">
    <property type="entry name" value="BRO1_sf"/>
</dbReference>
<evidence type="ECO:0000256" key="4">
    <source>
        <dbReference type="ARBA" id="ARBA00022753"/>
    </source>
</evidence>
<keyword evidence="3" id="KW-0963">Cytoplasm</keyword>
<dbReference type="Gene3D" id="1.20.120.560">
    <property type="entry name" value="alix/aip1 in complex with the ypdl late domain"/>
    <property type="match status" value="1"/>
</dbReference>
<accession>G8YMQ5</accession>
<dbReference type="PANTHER" id="PTHR23030">
    <property type="entry name" value="PCD6 INTERACTING PROTEIN-RELATED"/>
    <property type="match status" value="1"/>
</dbReference>
<dbReference type="AlphaFoldDB" id="G8YMQ5"/>
<proteinExistence type="predicted"/>
<dbReference type="Gene3D" id="1.25.40.280">
    <property type="entry name" value="alix/aip1 like domains"/>
    <property type="match status" value="1"/>
</dbReference>
<evidence type="ECO:0000259" key="7">
    <source>
        <dbReference type="PROSITE" id="PS51180"/>
    </source>
</evidence>
<dbReference type="PANTHER" id="PTHR23030:SF30">
    <property type="entry name" value="TYROSINE-PROTEIN PHOSPHATASE NON-RECEPTOR TYPE 23"/>
    <property type="match status" value="1"/>
</dbReference>
<dbReference type="GO" id="GO:0005768">
    <property type="term" value="C:endosome"/>
    <property type="evidence" value="ECO:0007669"/>
    <property type="project" value="UniProtKB-SubCell"/>
</dbReference>
<dbReference type="InterPro" id="IPR025304">
    <property type="entry name" value="ALIX_V_dom"/>
</dbReference>
<dbReference type="OrthoDB" id="2141925at2759"/>
<evidence type="ECO:0000256" key="1">
    <source>
        <dbReference type="ARBA" id="ARBA00004177"/>
    </source>
</evidence>
<reference evidence="8 9" key="1">
    <citation type="journal article" date="2012" name="G3 (Bethesda)">
        <title>Pichia sorbitophila, an interspecies yeast hybrid reveals early steps of genome resolution following polyploidization.</title>
        <authorList>
            <person name="Leh Louis V."/>
            <person name="Despons L."/>
            <person name="Friedrich A."/>
            <person name="Martin T."/>
            <person name="Durrens P."/>
            <person name="Casaregola S."/>
            <person name="Neuveglise C."/>
            <person name="Fairhead C."/>
            <person name="Marck C."/>
            <person name="Cruz J.A."/>
            <person name="Straub M.L."/>
            <person name="Kugler V."/>
            <person name="Sacerdot C."/>
            <person name="Uzunov Z."/>
            <person name="Thierry A."/>
            <person name="Weiss S."/>
            <person name="Bleykasten C."/>
            <person name="De Montigny J."/>
            <person name="Jacques N."/>
            <person name="Jung P."/>
            <person name="Lemaire M."/>
            <person name="Mallet S."/>
            <person name="Morel G."/>
            <person name="Richard G.F."/>
            <person name="Sarkar A."/>
            <person name="Savel G."/>
            <person name="Schacherer J."/>
            <person name="Seret M.L."/>
            <person name="Talla E."/>
            <person name="Samson G."/>
            <person name="Jubin C."/>
            <person name="Poulain J."/>
            <person name="Vacherie B."/>
            <person name="Barbe V."/>
            <person name="Pelletier E."/>
            <person name="Sherman D.J."/>
            <person name="Westhof E."/>
            <person name="Weissenbach J."/>
            <person name="Baret P.V."/>
            <person name="Wincker P."/>
            <person name="Gaillardin C."/>
            <person name="Dujon B."/>
            <person name="Souciet J.L."/>
        </authorList>
    </citation>
    <scope>NUCLEOTIDE SEQUENCE [LARGE SCALE GENOMIC DNA]</scope>
    <source>
        <strain evidence="9">ATCC MYA-4447 / BCRC 22081 / CBS 7064 / NBRC 10061 / NRRL Y-12695</strain>
    </source>
</reference>
<evidence type="ECO:0000313" key="8">
    <source>
        <dbReference type="EMBL" id="CCE79223.1"/>
    </source>
</evidence>
<sequence>MNTFLLTIPLKETEDVEWKKPLNSYLVSIYGSSSEYQHDLNSLEKIRQDIRGVNKDLTGLRLYYKYFSMLELIDLRIPFAYINKRKNIKFIWYDAFEPSVSHDQTALPFEKASTLFNIAALLSSVGRTKYEEAKLSSPSQDADNCLKETLQYLQQAAGVFIFLQDNFLHAPSEDLHSSTVGFLVRVMLAQSQEIFTLKAISGDLEQKQNSLISKLCQSTGKHYEDSTKINMSGANSGRKVSSHDAFTIIDSNDLSEGDLDFDREQSQDSEDSNNVTANIDPLWIAILKYKASFYRALAYYYNGLQLEKTQKFGSSIAYLTKALNTLNEIPGNILKSIAKSGSAACYELVDSYKAQKSIIEIKLADVTKDNNFIYNEIVPSLVTLPEIKALDAVKPIPLNGSSQFIEINEHNYSNFLTNVVPLDTHELLSYYSEEKAHLLRNEIDHVEVSNEELASVLEYYKLPRELNRVEDAIKQKNNVTQKEGTLANEASSRIKNISQEIFGTAHEDEKNRREISRIKVEIQKIVQESESYLKNNNYEAYAEYKNDLIKLKKSLLDANKSDGVLFSLVSGENENVYRLLVGGPESTSLKIMLGPKASDSLAGQSYENEVSLLDIDDREIPGATKVEGSPEGLTDQLKTILSELSDLRVEKSRLIEELKKDIHKDDISDIIILNSKFKSSKEIKKVIFPEELKKFEGYGQELDRLVSAQNEKIASLKETWTALLQDAKVTEALTQSKEQEDRIQSFKFQVDSFYGEKWRRYHSGLASGVSFYSQLLRYAQGLRDDIKSLTQEMASHSDLARSFTGLSVQSSGSGYSSMQQQPQSGFANAPSHLSQFPPAPQPAPQRTASASSLGSASFSHRSDSLTYSRPPPSLPPKVSSPSGGPIANPGLSNRSGSQDQSRDNLIYNQPSKYEPNMYNFFSKN</sequence>
<dbReference type="GO" id="GO:0043328">
    <property type="term" value="P:protein transport to vacuole involved in ubiquitin-dependent protein catabolic process via the multivesicular body sorting pathway"/>
    <property type="evidence" value="ECO:0007669"/>
    <property type="project" value="TreeGrafter"/>
</dbReference>